<accession>A0A7L5DSQ0</accession>
<dbReference type="EMBL" id="CP051677">
    <property type="protein sequence ID" value="QJD80293.1"/>
    <property type="molecule type" value="Genomic_DNA"/>
</dbReference>
<name>A0A7L5DSQ0_9BACT</name>
<dbReference type="KEGG" id="srho:HH216_19095"/>
<evidence type="ECO:0008006" key="3">
    <source>
        <dbReference type="Google" id="ProtNLM"/>
    </source>
</evidence>
<dbReference type="AlphaFoldDB" id="A0A7L5DSQ0"/>
<evidence type="ECO:0000313" key="2">
    <source>
        <dbReference type="Proteomes" id="UP000501128"/>
    </source>
</evidence>
<keyword evidence="2" id="KW-1185">Reference proteome</keyword>
<reference evidence="1 2" key="1">
    <citation type="submission" date="2020-04" db="EMBL/GenBank/DDBJ databases">
        <title>Genome sequencing of novel species.</title>
        <authorList>
            <person name="Heo J."/>
            <person name="Kim S.-J."/>
            <person name="Kim J.-S."/>
            <person name="Hong S.-B."/>
            <person name="Kwon S.-W."/>
        </authorList>
    </citation>
    <scope>NUCLEOTIDE SEQUENCE [LARGE SCALE GENOMIC DNA]</scope>
    <source>
        <strain evidence="1 2">CJU-R4</strain>
    </source>
</reference>
<organism evidence="1 2">
    <name type="scientific">Spirosoma rhododendri</name>
    <dbReference type="NCBI Taxonomy" id="2728024"/>
    <lineage>
        <taxon>Bacteria</taxon>
        <taxon>Pseudomonadati</taxon>
        <taxon>Bacteroidota</taxon>
        <taxon>Cytophagia</taxon>
        <taxon>Cytophagales</taxon>
        <taxon>Cytophagaceae</taxon>
        <taxon>Spirosoma</taxon>
    </lineage>
</organism>
<gene>
    <name evidence="1" type="ORF">HH216_19095</name>
</gene>
<evidence type="ECO:0000313" key="1">
    <source>
        <dbReference type="EMBL" id="QJD80293.1"/>
    </source>
</evidence>
<dbReference type="Proteomes" id="UP000501128">
    <property type="component" value="Chromosome"/>
</dbReference>
<protein>
    <recommendedName>
        <fullName evidence="3">HEPN domain-containing protein</fullName>
    </recommendedName>
</protein>
<dbReference type="RefSeq" id="WP_169552252.1">
    <property type="nucleotide sequence ID" value="NZ_CP051677.1"/>
</dbReference>
<proteinExistence type="predicted"/>
<sequence>MEHKTKIWQAHTEKLISNARAILTNQIALPLGIHKMMKQLYWIEQIGPLPIDVSLLREYYQQIQDYPLGTDRLLWNPSKLIELDSAMELITQQYRAKLLWKCLEIISLETQI</sequence>